<sequence length="90" mass="9555">MPLAPTYFYDLYDAVSCSVITVAYILPGIKHGTRIAVSRDCAAGKNDPLGDILSGSDKAYGAGRFPQAPRGVTGSPDGGRMAGLQWWNIH</sequence>
<dbReference type="Proteomes" id="UP001431784">
    <property type="component" value="Unassembled WGS sequence"/>
</dbReference>
<dbReference type="EMBL" id="JAQZSM010000002">
    <property type="protein sequence ID" value="MDD7970194.1"/>
    <property type="molecule type" value="Genomic_DNA"/>
</dbReference>
<comment type="caution">
    <text evidence="1">The sequence shown here is derived from an EMBL/GenBank/DDBJ whole genome shotgun (WGS) entry which is preliminary data.</text>
</comment>
<evidence type="ECO:0000313" key="1">
    <source>
        <dbReference type="EMBL" id="MDD7970194.1"/>
    </source>
</evidence>
<name>A0ABT5T561_9RHOB</name>
<reference evidence="1" key="1">
    <citation type="submission" date="2023-02" db="EMBL/GenBank/DDBJ databases">
        <title>Description of Roseinatronobacter alkalisoli sp. nov., an alkaliphilic bacerium isolated from soda soil.</title>
        <authorList>
            <person name="Wei W."/>
        </authorList>
    </citation>
    <scope>NUCLEOTIDE SEQUENCE</scope>
    <source>
        <strain evidence="1">HJB301</strain>
    </source>
</reference>
<accession>A0ABT5T561</accession>
<evidence type="ECO:0000313" key="2">
    <source>
        <dbReference type="Proteomes" id="UP001431784"/>
    </source>
</evidence>
<dbReference type="RefSeq" id="WP_274350763.1">
    <property type="nucleotide sequence ID" value="NZ_JAQZSM010000002.1"/>
</dbReference>
<keyword evidence="2" id="KW-1185">Reference proteome</keyword>
<organism evidence="1 2">
    <name type="scientific">Roseinatronobacter alkalisoli</name>
    <dbReference type="NCBI Taxonomy" id="3028235"/>
    <lineage>
        <taxon>Bacteria</taxon>
        <taxon>Pseudomonadati</taxon>
        <taxon>Pseudomonadota</taxon>
        <taxon>Alphaproteobacteria</taxon>
        <taxon>Rhodobacterales</taxon>
        <taxon>Paracoccaceae</taxon>
        <taxon>Roseinatronobacter</taxon>
    </lineage>
</organism>
<gene>
    <name evidence="1" type="ORF">PUT78_03695</name>
</gene>
<proteinExistence type="predicted"/>
<protein>
    <submittedName>
        <fullName evidence="1">Uncharacterized protein</fullName>
    </submittedName>
</protein>